<dbReference type="Pfam" id="PF00202">
    <property type="entry name" value="Aminotran_3"/>
    <property type="match status" value="1"/>
</dbReference>
<dbReference type="GO" id="GO:0047305">
    <property type="term" value="F:(R)-3-amino-2-methylpropionate-pyruvate transaminase activity"/>
    <property type="evidence" value="ECO:0007669"/>
    <property type="project" value="UniProtKB-EC"/>
</dbReference>
<keyword evidence="3" id="KW-0663">Pyridoxal phosphate</keyword>
<evidence type="ECO:0000256" key="2">
    <source>
        <dbReference type="ARBA" id="ARBA00008954"/>
    </source>
</evidence>
<dbReference type="EC" id="2.6.1.40" evidence="4"/>
<dbReference type="InterPro" id="IPR015424">
    <property type="entry name" value="PyrdxlP-dep_Trfase"/>
</dbReference>
<dbReference type="Gene3D" id="3.40.640.10">
    <property type="entry name" value="Type I PLP-dependent aspartate aminotransferase-like (Major domain)"/>
    <property type="match status" value="1"/>
</dbReference>
<dbReference type="EMBL" id="BBMS01000039">
    <property type="protein sequence ID" value="GAL28205.1"/>
    <property type="molecule type" value="Genomic_DNA"/>
</dbReference>
<dbReference type="SUPFAM" id="SSF53383">
    <property type="entry name" value="PLP-dependent transferases"/>
    <property type="match status" value="1"/>
</dbReference>
<protein>
    <submittedName>
        <fullName evidence="4">Aminotransferase class-III</fullName>
        <ecNumber evidence="4">2.6.1.40</ecNumber>
    </submittedName>
</protein>
<dbReference type="PANTHER" id="PTHR45688:SF13">
    <property type="entry name" value="ALANINE--GLYOXYLATE AMINOTRANSFERASE 2-LIKE"/>
    <property type="match status" value="1"/>
</dbReference>
<comment type="cofactor">
    <cofactor evidence="1">
        <name>pyridoxal 5'-phosphate</name>
        <dbReference type="ChEBI" id="CHEBI:597326"/>
    </cofactor>
</comment>
<dbReference type="InterPro" id="IPR015421">
    <property type="entry name" value="PyrdxlP-dep_Trfase_major"/>
</dbReference>
<comment type="caution">
    <text evidence="4">The sequence shown here is derived from an EMBL/GenBank/DDBJ whole genome shotgun (WGS) entry which is preliminary data.</text>
</comment>
<name>A0ABQ0JIT3_9VIBR</name>
<sequence length="249" mass="27076">MTCTGSESNDLAIRLARHFTGRQGIIVTRLAYHGNTDLVSSASPSAFRSCQLPDWLELVDIELAHSSEDPSAAFLSQIEQAVSKLEKRGFSCAAFLADSIFSSDGVYCGPDGFIKNGIEYLQRQGALFIADEVQPGFGRTGTMWGFKHHMVVPDIVTLGKPMGNGYPVAGVVASVEIFERFNGYQGYFNTFGGSTASVAAATAVLEVIDRENLVQNASEVGHYLKTRLEAELHIIRISHESGEEGYFCH</sequence>
<dbReference type="PANTHER" id="PTHR45688">
    <property type="match status" value="1"/>
</dbReference>
<dbReference type="InterPro" id="IPR049704">
    <property type="entry name" value="Aminotrans_3_PPA_site"/>
</dbReference>
<evidence type="ECO:0000313" key="4">
    <source>
        <dbReference type="EMBL" id="GAL28205.1"/>
    </source>
</evidence>
<organism evidence="4 5">
    <name type="scientific">Vibrio variabilis</name>
    <dbReference type="NCBI Taxonomy" id="990271"/>
    <lineage>
        <taxon>Bacteria</taxon>
        <taxon>Pseudomonadati</taxon>
        <taxon>Pseudomonadota</taxon>
        <taxon>Gammaproteobacteria</taxon>
        <taxon>Vibrionales</taxon>
        <taxon>Vibrionaceae</taxon>
        <taxon>Vibrio</taxon>
    </lineage>
</organism>
<dbReference type="Gene3D" id="3.90.1150.10">
    <property type="entry name" value="Aspartate Aminotransferase, domain 1"/>
    <property type="match status" value="1"/>
</dbReference>
<evidence type="ECO:0000256" key="3">
    <source>
        <dbReference type="ARBA" id="ARBA00022898"/>
    </source>
</evidence>
<evidence type="ECO:0000256" key="1">
    <source>
        <dbReference type="ARBA" id="ARBA00001933"/>
    </source>
</evidence>
<reference evidence="5" key="1">
    <citation type="submission" date="2014-09" db="EMBL/GenBank/DDBJ databases">
        <title>Vibrio variabilis JCM 19239. (C206) whole genome shotgun sequence.</title>
        <authorList>
            <person name="Sawabe T."/>
            <person name="Meirelles P."/>
            <person name="Nakanishi M."/>
            <person name="Sayaka M."/>
            <person name="Hattori M."/>
            <person name="Ohkuma M."/>
        </authorList>
    </citation>
    <scope>NUCLEOTIDE SEQUENCE [LARGE SCALE GENOMIC DNA]</scope>
    <source>
        <strain evidence="5">JCM 19239</strain>
    </source>
</reference>
<keyword evidence="5" id="KW-1185">Reference proteome</keyword>
<keyword evidence="4" id="KW-0808">Transferase</keyword>
<dbReference type="InterPro" id="IPR005814">
    <property type="entry name" value="Aminotrans_3"/>
</dbReference>
<accession>A0ABQ0JIT3</accession>
<dbReference type="InterPro" id="IPR015422">
    <property type="entry name" value="PyrdxlP-dep_Trfase_small"/>
</dbReference>
<dbReference type="Proteomes" id="UP000029223">
    <property type="component" value="Unassembled WGS sequence"/>
</dbReference>
<keyword evidence="4" id="KW-0032">Aminotransferase</keyword>
<dbReference type="PROSITE" id="PS00600">
    <property type="entry name" value="AA_TRANSFER_CLASS_3"/>
    <property type="match status" value="1"/>
</dbReference>
<gene>
    <name evidence="4" type="ORF">JCM19239_5465</name>
</gene>
<evidence type="ECO:0000313" key="5">
    <source>
        <dbReference type="Proteomes" id="UP000029223"/>
    </source>
</evidence>
<comment type="similarity">
    <text evidence="2">Belongs to the class-III pyridoxal-phosphate-dependent aminotransferase family.</text>
</comment>
<proteinExistence type="inferred from homology"/>